<comment type="caution">
    <text evidence="1">The sequence shown here is derived from an EMBL/GenBank/DDBJ whole genome shotgun (WGS) entry which is preliminary data.</text>
</comment>
<dbReference type="EMBL" id="QGNW01000039">
    <property type="protein sequence ID" value="RVX08996.1"/>
    <property type="molecule type" value="Genomic_DNA"/>
</dbReference>
<protein>
    <submittedName>
        <fullName evidence="1">Uncharacterized protein</fullName>
    </submittedName>
</protein>
<evidence type="ECO:0000313" key="1">
    <source>
        <dbReference type="EMBL" id="RVX08996.1"/>
    </source>
</evidence>
<dbReference type="Proteomes" id="UP000288805">
    <property type="component" value="Unassembled WGS sequence"/>
</dbReference>
<organism evidence="1 2">
    <name type="scientific">Vitis vinifera</name>
    <name type="common">Grape</name>
    <dbReference type="NCBI Taxonomy" id="29760"/>
    <lineage>
        <taxon>Eukaryota</taxon>
        <taxon>Viridiplantae</taxon>
        <taxon>Streptophyta</taxon>
        <taxon>Embryophyta</taxon>
        <taxon>Tracheophyta</taxon>
        <taxon>Spermatophyta</taxon>
        <taxon>Magnoliopsida</taxon>
        <taxon>eudicotyledons</taxon>
        <taxon>Gunneridae</taxon>
        <taxon>Pentapetalae</taxon>
        <taxon>rosids</taxon>
        <taxon>Vitales</taxon>
        <taxon>Vitaceae</taxon>
        <taxon>Viteae</taxon>
        <taxon>Vitis</taxon>
    </lineage>
</organism>
<accession>A0A438JJ63</accession>
<name>A0A438JJ63_VITVI</name>
<proteinExistence type="predicted"/>
<sequence length="162" mass="17676">MGVSPADCKSRLVGWEVANTSKKGFTKVSRGNGDRESDSGFRGECLEVDCLKVPQVEAGSGRVRVENMEELAIVLGCRVGVLPTSYLGLPQGALHNSLRASDGVEERNLNDWEIEIVNHLLARLLVKVVIEGGKDKVCWLKIKSGTFPVKPLYSSLEEGRSH</sequence>
<dbReference type="AlphaFoldDB" id="A0A438JJ63"/>
<gene>
    <name evidence="1" type="ORF">CK203_013814</name>
</gene>
<evidence type="ECO:0000313" key="2">
    <source>
        <dbReference type="Proteomes" id="UP000288805"/>
    </source>
</evidence>
<reference evidence="1 2" key="1">
    <citation type="journal article" date="2018" name="PLoS Genet.">
        <title>Population sequencing reveals clonal diversity and ancestral inbreeding in the grapevine cultivar Chardonnay.</title>
        <authorList>
            <person name="Roach M.J."/>
            <person name="Johnson D.L."/>
            <person name="Bohlmann J."/>
            <person name="van Vuuren H.J."/>
            <person name="Jones S.J."/>
            <person name="Pretorius I.S."/>
            <person name="Schmidt S.A."/>
            <person name="Borneman A.R."/>
        </authorList>
    </citation>
    <scope>NUCLEOTIDE SEQUENCE [LARGE SCALE GENOMIC DNA]</scope>
    <source>
        <strain evidence="2">cv. Chardonnay</strain>
        <tissue evidence="1">Leaf</tissue>
    </source>
</reference>